<dbReference type="FunFam" id="1.25.40.420:FF:000001">
    <property type="entry name" value="Kelch-like family member 12"/>
    <property type="match status" value="1"/>
</dbReference>
<dbReference type="SMART" id="SM00875">
    <property type="entry name" value="BACK"/>
    <property type="match status" value="1"/>
</dbReference>
<dbReference type="InterPro" id="IPR017096">
    <property type="entry name" value="BTB-kelch_protein"/>
</dbReference>
<dbReference type="InterPro" id="IPR011705">
    <property type="entry name" value="BACK"/>
</dbReference>
<organism evidence="4 5">
    <name type="scientific">Patella caerulea</name>
    <name type="common">Rayed Mediterranean limpet</name>
    <dbReference type="NCBI Taxonomy" id="87958"/>
    <lineage>
        <taxon>Eukaryota</taxon>
        <taxon>Metazoa</taxon>
        <taxon>Spiralia</taxon>
        <taxon>Lophotrochozoa</taxon>
        <taxon>Mollusca</taxon>
        <taxon>Gastropoda</taxon>
        <taxon>Patellogastropoda</taxon>
        <taxon>Patelloidea</taxon>
        <taxon>Patellidae</taxon>
        <taxon>Patella</taxon>
    </lineage>
</organism>
<dbReference type="Gene3D" id="1.25.40.420">
    <property type="match status" value="1"/>
</dbReference>
<dbReference type="Pfam" id="PF07707">
    <property type="entry name" value="BACK"/>
    <property type="match status" value="1"/>
</dbReference>
<dbReference type="SMART" id="SM00612">
    <property type="entry name" value="Kelch"/>
    <property type="match status" value="6"/>
</dbReference>
<dbReference type="SMART" id="SM00225">
    <property type="entry name" value="BTB"/>
    <property type="match status" value="1"/>
</dbReference>
<dbReference type="Pfam" id="PF01344">
    <property type="entry name" value="Kelch_1"/>
    <property type="match status" value="3"/>
</dbReference>
<dbReference type="PANTHER" id="PTHR45632:SF3">
    <property type="entry name" value="KELCH-LIKE PROTEIN 32"/>
    <property type="match status" value="1"/>
</dbReference>
<name>A0AAN8JK14_PATCE</name>
<dbReference type="InterPro" id="IPR015915">
    <property type="entry name" value="Kelch-typ_b-propeller"/>
</dbReference>
<reference evidence="4 5" key="1">
    <citation type="submission" date="2024-01" db="EMBL/GenBank/DDBJ databases">
        <title>The genome of the rayed Mediterranean limpet Patella caerulea (Linnaeus, 1758).</title>
        <authorList>
            <person name="Anh-Thu Weber A."/>
            <person name="Halstead-Nussloch G."/>
        </authorList>
    </citation>
    <scope>NUCLEOTIDE SEQUENCE [LARGE SCALE GENOMIC DNA]</scope>
    <source>
        <strain evidence="4">AATW-2023a</strain>
        <tissue evidence="4">Whole specimen</tissue>
    </source>
</reference>
<keyword evidence="5" id="KW-1185">Reference proteome</keyword>
<dbReference type="SUPFAM" id="SSF117281">
    <property type="entry name" value="Kelch motif"/>
    <property type="match status" value="1"/>
</dbReference>
<dbReference type="InterPro" id="IPR006652">
    <property type="entry name" value="Kelch_1"/>
</dbReference>
<evidence type="ECO:0000256" key="2">
    <source>
        <dbReference type="ARBA" id="ARBA00022737"/>
    </source>
</evidence>
<dbReference type="CDD" id="cd18242">
    <property type="entry name" value="BTB_POZ_KLHL12_C3IP1_DKIR"/>
    <property type="match status" value="1"/>
</dbReference>
<dbReference type="Proteomes" id="UP001347796">
    <property type="component" value="Unassembled WGS sequence"/>
</dbReference>
<dbReference type="SUPFAM" id="SSF54695">
    <property type="entry name" value="POZ domain"/>
    <property type="match status" value="1"/>
</dbReference>
<dbReference type="EMBL" id="JAZGQO010000010">
    <property type="protein sequence ID" value="KAK6176720.1"/>
    <property type="molecule type" value="Genomic_DNA"/>
</dbReference>
<dbReference type="Gene3D" id="2.120.10.80">
    <property type="entry name" value="Kelch-type beta propeller"/>
    <property type="match status" value="1"/>
</dbReference>
<dbReference type="PIRSF" id="PIRSF037037">
    <property type="entry name" value="Kelch-like_protein_gigaxonin"/>
    <property type="match status" value="1"/>
</dbReference>
<evidence type="ECO:0000259" key="3">
    <source>
        <dbReference type="PROSITE" id="PS50097"/>
    </source>
</evidence>
<evidence type="ECO:0000313" key="4">
    <source>
        <dbReference type="EMBL" id="KAK6176720.1"/>
    </source>
</evidence>
<keyword evidence="1" id="KW-0880">Kelch repeat</keyword>
<dbReference type="Pfam" id="PF24681">
    <property type="entry name" value="Kelch_KLHDC2_KLHL20_DRC7"/>
    <property type="match status" value="1"/>
</dbReference>
<comment type="caution">
    <text evidence="4">The sequence shown here is derived from an EMBL/GenBank/DDBJ whole genome shotgun (WGS) entry which is preliminary data.</text>
</comment>
<dbReference type="Gene3D" id="3.30.710.10">
    <property type="entry name" value="Potassium Channel Kv1.1, Chain A"/>
    <property type="match status" value="1"/>
</dbReference>
<gene>
    <name evidence="4" type="ORF">SNE40_014964</name>
</gene>
<feature type="domain" description="BTB" evidence="3">
    <location>
        <begin position="30"/>
        <end position="97"/>
    </location>
</feature>
<dbReference type="PROSITE" id="PS50097">
    <property type="entry name" value="BTB"/>
    <property type="match status" value="1"/>
</dbReference>
<dbReference type="AlphaFoldDB" id="A0AAN8JK14"/>
<sequence>MAAERQIFTDSHAKSILTTMNSLRKINTLCDVTLKVEGHSFPAHRIVLAACSDYFCAMFTNEMSEKDKFMIELHEISASVMEVLLDFVYTETVDVSVENVQELLPAACLLQLTGVKQACCSFLEKQLDSSNCLGIKIFSESHSCNSLWQAAEYYSLRHFQEVISQDEFKTLPLEELERLISSDELQVNSEEPVFEAVLNWVKYEMVERQQYLAQLLQYVRLPLLSARYITDVIDYEPLVKSSHKCRDLLDEAKKFHLRPDLRGQMNGPRMKTRIGTDDLLVVLGGFGSHQNLVDVVEKYNPKTQSWNRLPGLTKRRRYVSAASVNGCVYVIGGYDGQSRLNSVECLDMTDNESNWVTVSCMHHRRGLAGVCVYKDQVYVCGGFDGYARHTSMEKYNPVIDQWTLLSGMAVSREGAGLVVAGDLIYCIGGYDGINLLDSAERYDPETEQWSTIATMSTQRSGAGVAVVNDVIYVCGGYDGNEHLSTVECYNTTTGHWTSLPHMIVPRCYVGACVLQGKLMVVAGYDGNTLLNTVEIYDPLTESWEILDDSMGIPRCDAGVCVARMP</sequence>
<evidence type="ECO:0000256" key="1">
    <source>
        <dbReference type="ARBA" id="ARBA00022441"/>
    </source>
</evidence>
<protein>
    <recommendedName>
        <fullName evidence="3">BTB domain-containing protein</fullName>
    </recommendedName>
</protein>
<dbReference type="InterPro" id="IPR011333">
    <property type="entry name" value="SKP1/BTB/POZ_sf"/>
</dbReference>
<dbReference type="PRINTS" id="PR00501">
    <property type="entry name" value="KELCHREPEAT"/>
</dbReference>
<dbReference type="PANTHER" id="PTHR45632">
    <property type="entry name" value="LD33804P"/>
    <property type="match status" value="1"/>
</dbReference>
<dbReference type="FunFam" id="3.30.710.10:FF:000001">
    <property type="entry name" value="Kelch-like family member 20"/>
    <property type="match status" value="1"/>
</dbReference>
<accession>A0AAN8JK14</accession>
<dbReference type="Pfam" id="PF00651">
    <property type="entry name" value="BTB"/>
    <property type="match status" value="1"/>
</dbReference>
<keyword evidence="2" id="KW-0677">Repeat</keyword>
<evidence type="ECO:0000313" key="5">
    <source>
        <dbReference type="Proteomes" id="UP001347796"/>
    </source>
</evidence>
<dbReference type="InterPro" id="IPR000210">
    <property type="entry name" value="BTB/POZ_dom"/>
</dbReference>
<proteinExistence type="predicted"/>